<dbReference type="EMBL" id="KB563010">
    <property type="protein sequence ID" value="EMP28512.1"/>
    <property type="molecule type" value="Genomic_DNA"/>
</dbReference>
<keyword evidence="10" id="KW-0489">Methyltransferase</keyword>
<sequence>MGSLKGTGPLFLALLVACLLLCASTQGPRYQKFLWQHHDNPRTDVGRDYCGAMMQRRGMAQPCKDINTFIHASRAQLRSVCRDGGTLYQGMRRSKRPLAVTTCELKRTQGARCIYRSHAASRQFPLAQGWIPNQPLPKREASGAAALRTAGEYAKRHGTAFATIIPRVSQVDNSSDFLGNVPHRRHPGVLHLRSVRLPAELVKAAQLLVEQSTVHGLKDQVVSLTNYLWSRKRPLEASELQRRGQQLEQQLREKVQPRTADASSPLTDAEVEKLQRRVLNRLRKTTYHWEALRYTDELSLVYMVARLDGGFAAVSRAFHEIQKRAPAFAPRTLLDFGSGTGSVSWAAHGAWGQTLCEYLCVDSSAPMLALAERLLQAFSLNELPSLAERRETIRTLWRKKEGFLVLVENGTKEGHQMLMEAREIILGGGDKVAHDPREAHVFAPCPHHLPCPRLNPEQPLPCNYLQAYHPLPFRWNPALKEELFSFLILRRGPGVGEEPWPRITQAVLGRAQHVHCHLCCADGSLQHAVITTRRHGRDLYRCARLSHWGDRLPVTMPHGEAVPGE</sequence>
<dbReference type="InterPro" id="IPR023411">
    <property type="entry name" value="RNaseA_AS"/>
</dbReference>
<keyword evidence="4" id="KW-0408">Iron</keyword>
<dbReference type="SUPFAM" id="SSF53335">
    <property type="entry name" value="S-adenosyl-L-methionine-dependent methyltransferases"/>
    <property type="match status" value="1"/>
</dbReference>
<feature type="signal peptide" evidence="8">
    <location>
        <begin position="1"/>
        <end position="25"/>
    </location>
</feature>
<reference evidence="11" key="1">
    <citation type="journal article" date="2013" name="Nat. Genet.">
        <title>The draft genomes of soft-shell turtle and green sea turtle yield insights into the development and evolution of the turtle-specific body plan.</title>
        <authorList>
            <person name="Wang Z."/>
            <person name="Pascual-Anaya J."/>
            <person name="Zadissa A."/>
            <person name="Li W."/>
            <person name="Niimura Y."/>
            <person name="Huang Z."/>
            <person name="Li C."/>
            <person name="White S."/>
            <person name="Xiong Z."/>
            <person name="Fang D."/>
            <person name="Wang B."/>
            <person name="Ming Y."/>
            <person name="Chen Y."/>
            <person name="Zheng Y."/>
            <person name="Kuraku S."/>
            <person name="Pignatelli M."/>
            <person name="Herrero J."/>
            <person name="Beal K."/>
            <person name="Nozawa M."/>
            <person name="Li Q."/>
            <person name="Wang J."/>
            <person name="Zhang H."/>
            <person name="Yu L."/>
            <person name="Shigenobu S."/>
            <person name="Wang J."/>
            <person name="Liu J."/>
            <person name="Flicek P."/>
            <person name="Searle S."/>
            <person name="Wang J."/>
            <person name="Kuratani S."/>
            <person name="Yin Y."/>
            <person name="Aken B."/>
            <person name="Zhang G."/>
            <person name="Irie N."/>
        </authorList>
    </citation>
    <scope>NUCLEOTIDE SEQUENCE [LARGE SCALE GENOMIC DNA]</scope>
</reference>
<name>M7BJX6_CHEMY</name>
<protein>
    <submittedName>
        <fullName evidence="10">Methyltransferase-like protein 17</fullName>
    </submittedName>
</protein>
<evidence type="ECO:0000256" key="8">
    <source>
        <dbReference type="SAM" id="SignalP"/>
    </source>
</evidence>
<dbReference type="Gene3D" id="3.10.130.10">
    <property type="entry name" value="Ribonuclease A-like domain"/>
    <property type="match status" value="1"/>
</dbReference>
<dbReference type="GO" id="GO:0003735">
    <property type="term" value="F:structural constituent of ribosome"/>
    <property type="evidence" value="ECO:0007669"/>
    <property type="project" value="TreeGrafter"/>
</dbReference>
<dbReference type="SMART" id="SM00092">
    <property type="entry name" value="RNAse_Pc"/>
    <property type="match status" value="1"/>
</dbReference>
<evidence type="ECO:0000256" key="7">
    <source>
        <dbReference type="ARBA" id="ARBA00045681"/>
    </source>
</evidence>
<keyword evidence="11" id="KW-1185">Reference proteome</keyword>
<evidence type="ECO:0000256" key="1">
    <source>
        <dbReference type="ARBA" id="ARBA00004173"/>
    </source>
</evidence>
<dbReference type="InterPro" id="IPR052571">
    <property type="entry name" value="Mt_RNA_Methyltransferase"/>
</dbReference>
<dbReference type="Proteomes" id="UP000031443">
    <property type="component" value="Unassembled WGS sequence"/>
</dbReference>
<dbReference type="GO" id="GO:0006412">
    <property type="term" value="P:translation"/>
    <property type="evidence" value="ECO:0007669"/>
    <property type="project" value="InterPro"/>
</dbReference>
<dbReference type="GO" id="GO:0005763">
    <property type="term" value="C:mitochondrial small ribosomal subunit"/>
    <property type="evidence" value="ECO:0007669"/>
    <property type="project" value="TreeGrafter"/>
</dbReference>
<evidence type="ECO:0000256" key="5">
    <source>
        <dbReference type="ARBA" id="ARBA00023014"/>
    </source>
</evidence>
<evidence type="ECO:0000256" key="3">
    <source>
        <dbReference type="ARBA" id="ARBA00022946"/>
    </source>
</evidence>
<dbReference type="eggNOG" id="KOG2539">
    <property type="taxonomic scope" value="Eukaryota"/>
</dbReference>
<accession>M7BJX6</accession>
<dbReference type="GO" id="GO:0051536">
    <property type="term" value="F:iron-sulfur cluster binding"/>
    <property type="evidence" value="ECO:0007669"/>
    <property type="project" value="UniProtKB-KW"/>
</dbReference>
<dbReference type="PROSITE" id="PS00127">
    <property type="entry name" value="RNASE_PANCREATIC"/>
    <property type="match status" value="1"/>
</dbReference>
<keyword evidence="6" id="KW-0496">Mitochondrion</keyword>
<keyword evidence="8" id="KW-0732">Signal</keyword>
<evidence type="ECO:0000313" key="11">
    <source>
        <dbReference type="Proteomes" id="UP000031443"/>
    </source>
</evidence>
<dbReference type="Pfam" id="PF09243">
    <property type="entry name" value="Rsm22"/>
    <property type="match status" value="2"/>
</dbReference>
<dbReference type="PANTHER" id="PTHR13184:SF5">
    <property type="entry name" value="METHYLTRANSFERASE-LIKE PROTEIN 17, MITOCHONDRIAL"/>
    <property type="match status" value="1"/>
</dbReference>
<dbReference type="Gene3D" id="3.40.50.150">
    <property type="entry name" value="Vaccinia Virus protein VP39"/>
    <property type="match status" value="1"/>
</dbReference>
<gene>
    <name evidence="10" type="ORF">UY3_14384</name>
</gene>
<dbReference type="GO" id="GO:0032259">
    <property type="term" value="P:methylation"/>
    <property type="evidence" value="ECO:0007669"/>
    <property type="project" value="UniProtKB-KW"/>
</dbReference>
<dbReference type="Pfam" id="PF00074">
    <property type="entry name" value="RnaseA"/>
    <property type="match status" value="1"/>
</dbReference>
<dbReference type="GO" id="GO:0046872">
    <property type="term" value="F:metal ion binding"/>
    <property type="evidence" value="ECO:0007669"/>
    <property type="project" value="UniProtKB-KW"/>
</dbReference>
<evidence type="ECO:0000256" key="2">
    <source>
        <dbReference type="ARBA" id="ARBA00022723"/>
    </source>
</evidence>
<evidence type="ECO:0000313" key="10">
    <source>
        <dbReference type="EMBL" id="EMP28512.1"/>
    </source>
</evidence>
<keyword evidence="2" id="KW-0479">Metal-binding</keyword>
<dbReference type="SUPFAM" id="SSF54076">
    <property type="entry name" value="RNase A-like"/>
    <property type="match status" value="1"/>
</dbReference>
<dbReference type="PANTHER" id="PTHR13184">
    <property type="entry name" value="37S RIBOSOMAL PROTEIN S22"/>
    <property type="match status" value="1"/>
</dbReference>
<evidence type="ECO:0000256" key="6">
    <source>
        <dbReference type="ARBA" id="ARBA00023128"/>
    </source>
</evidence>
<proteinExistence type="predicted"/>
<keyword evidence="5" id="KW-0411">Iron-sulfur</keyword>
<dbReference type="PROSITE" id="PS51257">
    <property type="entry name" value="PROKAR_LIPOPROTEIN"/>
    <property type="match status" value="1"/>
</dbReference>
<feature type="domain" description="Ribonuclease A-domain" evidence="9">
    <location>
        <begin position="26"/>
        <end position="131"/>
    </location>
</feature>
<keyword evidence="3" id="KW-0809">Transit peptide</keyword>
<dbReference type="STRING" id="8469.M7BJX6"/>
<feature type="chain" id="PRO_5004080056" evidence="8">
    <location>
        <begin position="26"/>
        <end position="565"/>
    </location>
</feature>
<keyword evidence="10" id="KW-0808">Transferase</keyword>
<evidence type="ECO:0000256" key="4">
    <source>
        <dbReference type="ARBA" id="ARBA00023004"/>
    </source>
</evidence>
<dbReference type="InterPro" id="IPR015324">
    <property type="entry name" value="Ribosomal_Rsm22-like"/>
</dbReference>
<dbReference type="InterPro" id="IPR023412">
    <property type="entry name" value="RNaseA_domain"/>
</dbReference>
<dbReference type="InterPro" id="IPR029063">
    <property type="entry name" value="SAM-dependent_MTases_sf"/>
</dbReference>
<dbReference type="InterPro" id="IPR036816">
    <property type="entry name" value="RNaseA-like_dom_sf"/>
</dbReference>
<dbReference type="GO" id="GO:0008168">
    <property type="term" value="F:methyltransferase activity"/>
    <property type="evidence" value="ECO:0007669"/>
    <property type="project" value="UniProtKB-KW"/>
</dbReference>
<organism evidence="10 11">
    <name type="scientific">Chelonia mydas</name>
    <name type="common">Green sea-turtle</name>
    <name type="synonym">Chelonia agassizi</name>
    <dbReference type="NCBI Taxonomy" id="8469"/>
    <lineage>
        <taxon>Eukaryota</taxon>
        <taxon>Metazoa</taxon>
        <taxon>Chordata</taxon>
        <taxon>Craniata</taxon>
        <taxon>Vertebrata</taxon>
        <taxon>Euteleostomi</taxon>
        <taxon>Archelosauria</taxon>
        <taxon>Testudinata</taxon>
        <taxon>Testudines</taxon>
        <taxon>Cryptodira</taxon>
        <taxon>Durocryptodira</taxon>
        <taxon>Americhelydia</taxon>
        <taxon>Chelonioidea</taxon>
        <taxon>Cheloniidae</taxon>
        <taxon>Chelonia</taxon>
    </lineage>
</organism>
<evidence type="ECO:0000259" key="9">
    <source>
        <dbReference type="SMART" id="SM00092"/>
    </source>
</evidence>
<comment type="function">
    <text evidence="7">Mitochondrial ribosome (mitoribosome) assembly factor. Binds at the interface of the head and body domains of the mitochondrial small ribosomal subunit (mt-SSU), occluding the mRNA channel and preventing compaction of the head domain towards the body. Probable inactive methyltransferase: retains the characteristic folding and ability to bind S-adenosyl-L-methionine, but it probably lost its methyltransferase activity.</text>
</comment>
<dbReference type="AlphaFoldDB" id="M7BJX6"/>
<comment type="subcellular location">
    <subcellularLocation>
        <location evidence="1">Mitochondrion</location>
    </subcellularLocation>
</comment>